<organism evidence="1">
    <name type="scientific">Fusarium oxysporum f. sp. pisi HDV247</name>
    <dbReference type="NCBI Taxonomy" id="1080344"/>
    <lineage>
        <taxon>Eukaryota</taxon>
        <taxon>Fungi</taxon>
        <taxon>Dikarya</taxon>
        <taxon>Ascomycota</taxon>
        <taxon>Pezizomycotina</taxon>
        <taxon>Sordariomycetes</taxon>
        <taxon>Hypocreomycetidae</taxon>
        <taxon>Hypocreales</taxon>
        <taxon>Nectriaceae</taxon>
        <taxon>Fusarium</taxon>
        <taxon>Fusarium oxysporum species complex</taxon>
    </lineage>
</organism>
<accession>W9ND54</accession>
<evidence type="ECO:0000313" key="1">
    <source>
        <dbReference type="EMBL" id="EXA30698.1"/>
    </source>
</evidence>
<protein>
    <submittedName>
        <fullName evidence="1">Uncharacterized protein</fullName>
    </submittedName>
</protein>
<name>W9ND54_FUSOX</name>
<dbReference type="AlphaFoldDB" id="W9ND54"/>
<dbReference type="OrthoDB" id="2322999at2759"/>
<dbReference type="EMBL" id="JH651037">
    <property type="protein sequence ID" value="EXA30698.1"/>
    <property type="molecule type" value="Genomic_DNA"/>
</dbReference>
<proteinExistence type="predicted"/>
<gene>
    <name evidence="1" type="ORF">FOVG_17917</name>
</gene>
<dbReference type="Proteomes" id="UP000030751">
    <property type="component" value="Unassembled WGS sequence"/>
</dbReference>
<sequence length="252" mass="28812">MDSTGLQIDLVPGLEREVVDDDLWDSHIKQNKLLKDSDIQPVDEKHIAFLSGLIEECNAKEIFGFHVGHKHFDLLEGTYLAGRPHTYGGRQYYWTRPVDNDGSDPRNLCGRTFVYDRDEGFRPYEFHEGSLPDLSIVDRKLFSKFGSYVAKHKLEHTIALEYLIPELRGRAMVELVLYKQQQILQSEQEIVVPSLGEPVVTAYRHVQSGAAFGPGTRYIHLPDGGHKTYNPDELIGFVDLLNAFRKLNVFRI</sequence>
<reference evidence="1" key="2">
    <citation type="submission" date="2012-05" db="EMBL/GenBank/DDBJ databases">
        <title>Annotation of the Genome Sequence of Fusarium oxysporum HDV247.</title>
        <authorList>
            <consortium name="The Broad Institute Genomics Platform"/>
            <person name="Ma L.-J."/>
            <person name="Corby-Kistler H."/>
            <person name="Broz K."/>
            <person name="Gale L.R."/>
            <person name="Jonkers W."/>
            <person name="O'Donnell K."/>
            <person name="Ploetz R."/>
            <person name="Steinberg C."/>
            <person name="Schwartz D.C."/>
            <person name="VanEtten H."/>
            <person name="Zhou S."/>
            <person name="Young S.K."/>
            <person name="Zeng Q."/>
            <person name="Gargeya S."/>
            <person name="Fitzgerald M."/>
            <person name="Abouelleil A."/>
            <person name="Alvarado L."/>
            <person name="Chapman S.B."/>
            <person name="Gainer-Dewar J."/>
            <person name="Goldberg J."/>
            <person name="Griggs A."/>
            <person name="Gujja S."/>
            <person name="Hansen M."/>
            <person name="Howarth C."/>
            <person name="Imamovic A."/>
            <person name="Ireland A."/>
            <person name="Larimer J."/>
            <person name="McCowan C."/>
            <person name="Murphy C."/>
            <person name="Pearson M."/>
            <person name="Poon T.W."/>
            <person name="Priest M."/>
            <person name="Roberts A."/>
            <person name="Saif S."/>
            <person name="Shea T."/>
            <person name="Sykes S."/>
            <person name="Wortman J."/>
            <person name="Nusbaum C."/>
            <person name="Birren B."/>
        </authorList>
    </citation>
    <scope>NUCLEOTIDE SEQUENCE</scope>
    <source>
        <strain evidence="1">HDV247</strain>
    </source>
</reference>
<reference evidence="1" key="1">
    <citation type="submission" date="2011-10" db="EMBL/GenBank/DDBJ databases">
        <title>The Genome Sequence of Fusarium oxysporum HDV247.</title>
        <authorList>
            <consortium name="The Broad Institute Genome Sequencing Platform"/>
            <person name="Ma L.-J."/>
            <person name="Gale L.R."/>
            <person name="Schwartz D.C."/>
            <person name="Zhou S."/>
            <person name="Corby-Kistler H."/>
            <person name="Young S.K."/>
            <person name="Zeng Q."/>
            <person name="Gargeya S."/>
            <person name="Fitzgerald M."/>
            <person name="Haas B."/>
            <person name="Abouelleil A."/>
            <person name="Alvarado L."/>
            <person name="Arachchi H.M."/>
            <person name="Berlin A."/>
            <person name="Brown A."/>
            <person name="Chapman S.B."/>
            <person name="Chen Z."/>
            <person name="Dunbar C."/>
            <person name="Freedman E."/>
            <person name="Gearin G."/>
            <person name="Goldberg J."/>
            <person name="Griggs A."/>
            <person name="Gujja S."/>
            <person name="Heiman D."/>
            <person name="Howarth C."/>
            <person name="Larson L."/>
            <person name="Lui A."/>
            <person name="MacDonald P.J.P."/>
            <person name="Montmayeur A."/>
            <person name="Murphy C."/>
            <person name="Neiman D."/>
            <person name="Pearson M."/>
            <person name="Priest M."/>
            <person name="Roberts A."/>
            <person name="Saif S."/>
            <person name="Shea T."/>
            <person name="Shenoy N."/>
            <person name="Sisk P."/>
            <person name="Stolte C."/>
            <person name="Sykes S."/>
            <person name="Wortman J."/>
            <person name="Nusbaum C."/>
            <person name="Birren B."/>
        </authorList>
    </citation>
    <scope>NUCLEOTIDE SEQUENCE [LARGE SCALE GENOMIC DNA]</scope>
    <source>
        <strain evidence="1">HDV247</strain>
    </source>
</reference>
<dbReference type="HOGENOM" id="CLU_092862_0_0_1"/>